<proteinExistence type="predicted"/>
<comment type="caution">
    <text evidence="1">The sequence shown here is derived from an EMBL/GenBank/DDBJ whole genome shotgun (WGS) entry which is preliminary data.</text>
</comment>
<dbReference type="GeneID" id="63802801"/>
<dbReference type="AlphaFoldDB" id="A0A1Y1WL68"/>
<evidence type="ECO:0000313" key="1">
    <source>
        <dbReference type="EMBL" id="ORX74297.1"/>
    </source>
</evidence>
<reference evidence="1 2" key="1">
    <citation type="submission" date="2016-07" db="EMBL/GenBank/DDBJ databases">
        <title>Pervasive Adenine N6-methylation of Active Genes in Fungi.</title>
        <authorList>
            <consortium name="DOE Joint Genome Institute"/>
            <person name="Mondo S.J."/>
            <person name="Dannebaum R.O."/>
            <person name="Kuo R.C."/>
            <person name="Labutti K."/>
            <person name="Haridas S."/>
            <person name="Kuo A."/>
            <person name="Salamov A."/>
            <person name="Ahrendt S.R."/>
            <person name="Lipzen A."/>
            <person name="Sullivan W."/>
            <person name="Andreopoulos W.B."/>
            <person name="Clum A."/>
            <person name="Lindquist E."/>
            <person name="Daum C."/>
            <person name="Ramamoorthy G.K."/>
            <person name="Gryganskyi A."/>
            <person name="Culley D."/>
            <person name="Magnuson J.K."/>
            <person name="James T.Y."/>
            <person name="O'Malley M.A."/>
            <person name="Stajich J.E."/>
            <person name="Spatafora J.W."/>
            <person name="Visel A."/>
            <person name="Grigoriev I.V."/>
        </authorList>
    </citation>
    <scope>NUCLEOTIDE SEQUENCE [LARGE SCALE GENOMIC DNA]</scope>
    <source>
        <strain evidence="1 2">ATCC 12442</strain>
    </source>
</reference>
<dbReference type="EMBL" id="MCFD01000001">
    <property type="protein sequence ID" value="ORX74297.1"/>
    <property type="molecule type" value="Genomic_DNA"/>
</dbReference>
<evidence type="ECO:0000313" key="2">
    <source>
        <dbReference type="Proteomes" id="UP000193922"/>
    </source>
</evidence>
<name>A0A1Y1WL68_9FUNG</name>
<gene>
    <name evidence="1" type="ORF">DL89DRAFT_264214</name>
</gene>
<organism evidence="1 2">
    <name type="scientific">Linderina pennispora</name>
    <dbReference type="NCBI Taxonomy" id="61395"/>
    <lineage>
        <taxon>Eukaryota</taxon>
        <taxon>Fungi</taxon>
        <taxon>Fungi incertae sedis</taxon>
        <taxon>Zoopagomycota</taxon>
        <taxon>Kickxellomycotina</taxon>
        <taxon>Kickxellomycetes</taxon>
        <taxon>Kickxellales</taxon>
        <taxon>Kickxellaceae</taxon>
        <taxon>Linderina</taxon>
    </lineage>
</organism>
<dbReference type="Proteomes" id="UP000193922">
    <property type="component" value="Unassembled WGS sequence"/>
</dbReference>
<accession>A0A1Y1WL68</accession>
<keyword evidence="2" id="KW-1185">Reference proteome</keyword>
<protein>
    <submittedName>
        <fullName evidence="1">Uncharacterized protein</fullName>
    </submittedName>
</protein>
<dbReference type="RefSeq" id="XP_040747508.1">
    <property type="nucleotide sequence ID" value="XM_040886153.1"/>
</dbReference>
<sequence>MQLNFALALFLVLIIAVTILAVLFTKELIIVTGIAAAGYTVYTFVIPNIGPLITYISRTTLHLEIYRPNKPAQKISGTELAKVFGTSSDSLPKIMVDGYELMDNVPVSHVLRPGASLGVTFDN</sequence>